<proteinExistence type="predicted"/>
<reference evidence="2" key="1">
    <citation type="submission" date="2017-11" db="EMBL/GenBank/DDBJ databases">
        <authorList>
            <person name="Lima N.C."/>
            <person name="Parody-Merino A.M."/>
            <person name="Battley P.F."/>
            <person name="Fidler A.E."/>
            <person name="Prosdocimi F."/>
        </authorList>
    </citation>
    <scope>NUCLEOTIDE SEQUENCE [LARGE SCALE GENOMIC DNA]</scope>
</reference>
<evidence type="ECO:0000313" key="2">
    <source>
        <dbReference type="Proteomes" id="UP000233556"/>
    </source>
</evidence>
<keyword evidence="2" id="KW-1185">Reference proteome</keyword>
<gene>
    <name evidence="1" type="ORF">llap_4957</name>
</gene>
<dbReference type="EMBL" id="KZ505806">
    <property type="protein sequence ID" value="PKU44747.1"/>
    <property type="molecule type" value="Genomic_DNA"/>
</dbReference>
<reference evidence="2" key="2">
    <citation type="submission" date="2017-12" db="EMBL/GenBank/DDBJ databases">
        <title>Genome sequence of the Bar-tailed Godwit (Limosa lapponica baueri).</title>
        <authorList>
            <person name="Lima N.C.B."/>
            <person name="Parody-Merino A.M."/>
            <person name="Battley P.F."/>
            <person name="Fidler A.E."/>
            <person name="Prosdocimi F."/>
        </authorList>
    </citation>
    <scope>NUCLEOTIDE SEQUENCE [LARGE SCALE GENOMIC DNA]</scope>
</reference>
<organism evidence="1 2">
    <name type="scientific">Limosa lapponica baueri</name>
    <dbReference type="NCBI Taxonomy" id="1758121"/>
    <lineage>
        <taxon>Eukaryota</taxon>
        <taxon>Metazoa</taxon>
        <taxon>Chordata</taxon>
        <taxon>Craniata</taxon>
        <taxon>Vertebrata</taxon>
        <taxon>Euteleostomi</taxon>
        <taxon>Archelosauria</taxon>
        <taxon>Archosauria</taxon>
        <taxon>Dinosauria</taxon>
        <taxon>Saurischia</taxon>
        <taxon>Theropoda</taxon>
        <taxon>Coelurosauria</taxon>
        <taxon>Aves</taxon>
        <taxon>Neognathae</taxon>
        <taxon>Neoaves</taxon>
        <taxon>Charadriiformes</taxon>
        <taxon>Scolopacidae</taxon>
        <taxon>Limosa</taxon>
    </lineage>
</organism>
<dbReference type="AlphaFoldDB" id="A0A2I0UFC4"/>
<evidence type="ECO:0000313" key="1">
    <source>
        <dbReference type="EMBL" id="PKU44747.1"/>
    </source>
</evidence>
<name>A0A2I0UFC4_LIMLA</name>
<sequence>MVLQILRLGIMIGTASRGGVDSRAFSVIETEEFTWPLVMYSNEHYVDLTRAMNKDFKRYQLQYETLKNITCN</sequence>
<accession>A0A2I0UFC4</accession>
<protein>
    <submittedName>
        <fullName evidence="1">Uncharacterized protein</fullName>
    </submittedName>
</protein>
<dbReference type="Proteomes" id="UP000233556">
    <property type="component" value="Unassembled WGS sequence"/>
</dbReference>